<feature type="compositionally biased region" description="Polar residues" evidence="1">
    <location>
        <begin position="179"/>
        <end position="192"/>
    </location>
</feature>
<evidence type="ECO:0000256" key="1">
    <source>
        <dbReference type="SAM" id="MobiDB-lite"/>
    </source>
</evidence>
<evidence type="ECO:0000313" key="2">
    <source>
        <dbReference type="EMBL" id="CAF5127204.1"/>
    </source>
</evidence>
<evidence type="ECO:0000313" key="3">
    <source>
        <dbReference type="Proteomes" id="UP000676336"/>
    </source>
</evidence>
<accession>A0A8S3FK98</accession>
<dbReference type="Proteomes" id="UP000676336">
    <property type="component" value="Unassembled WGS sequence"/>
</dbReference>
<proteinExistence type="predicted"/>
<name>A0A8S3FK98_9BILA</name>
<feature type="region of interest" description="Disordered" evidence="1">
    <location>
        <begin position="118"/>
        <end position="142"/>
    </location>
</feature>
<dbReference type="EMBL" id="CAJOBI010264331">
    <property type="protein sequence ID" value="CAF5127204.1"/>
    <property type="molecule type" value="Genomic_DNA"/>
</dbReference>
<protein>
    <submittedName>
        <fullName evidence="2">Uncharacterized protein</fullName>
    </submittedName>
</protein>
<dbReference type="AlphaFoldDB" id="A0A8S3FK98"/>
<organism evidence="2 3">
    <name type="scientific">Rotaria magnacalcarata</name>
    <dbReference type="NCBI Taxonomy" id="392030"/>
    <lineage>
        <taxon>Eukaryota</taxon>
        <taxon>Metazoa</taxon>
        <taxon>Spiralia</taxon>
        <taxon>Gnathifera</taxon>
        <taxon>Rotifera</taxon>
        <taxon>Eurotatoria</taxon>
        <taxon>Bdelloidea</taxon>
        <taxon>Philodinida</taxon>
        <taxon>Philodinidae</taxon>
        <taxon>Rotaria</taxon>
    </lineage>
</organism>
<gene>
    <name evidence="2" type="ORF">SMN809_LOCUS62800</name>
</gene>
<reference evidence="2" key="1">
    <citation type="submission" date="2021-02" db="EMBL/GenBank/DDBJ databases">
        <authorList>
            <person name="Nowell W R."/>
        </authorList>
    </citation>
    <scope>NUCLEOTIDE SEQUENCE</scope>
</reference>
<sequence>SSLPSLAVDEPLLATNDIYKSCESGSTQSIYLSPNSSSIDLSNMVQEIDEINQHSNISLNEDGSSSNVTVELKTMISNDDIQSPSNTSDTIYTRLTNNDTSSVETSEQMVTNTVDKMSGREKKMQERWSTSTKTDKNNDEQMPAKNLLGVHFPPIAVLRKKFSSSTATKQEKNKMRIDPNSTAQVSKRINTI</sequence>
<feature type="non-terminal residue" evidence="2">
    <location>
        <position position="1"/>
    </location>
</feature>
<feature type="region of interest" description="Disordered" evidence="1">
    <location>
        <begin position="164"/>
        <end position="192"/>
    </location>
</feature>
<comment type="caution">
    <text evidence="2">The sequence shown here is derived from an EMBL/GenBank/DDBJ whole genome shotgun (WGS) entry which is preliminary data.</text>
</comment>